<dbReference type="Gene3D" id="1.10.510.10">
    <property type="entry name" value="Transferase(Phosphotransferase) domain 1"/>
    <property type="match status" value="1"/>
</dbReference>
<dbReference type="EMBL" id="AP019860">
    <property type="protein sequence ID" value="BBM87164.1"/>
    <property type="molecule type" value="Genomic_DNA"/>
</dbReference>
<sequence>MNKKIGPYSIVRFLGEGGMGKVYEAYNPTLQIKAAIKIMHGTTKQELLRIQAEARAIAALTHPNIPRLYDFGEHDGCVYIAMEYIAGTTLSSLLQQKKFSVRKAIHITKTLASVLHYMHSKGIVHRDLKPSNVMVTKEQKLYIMDFGLAQKVSSYERITQTGHLVGTLAYIPPEHFYSQRPSVSEKGDIYSLGIIFYELLTNNKPFRASSTAYMVNQIISGNLSVPSKINAKVSAEVDRIFCKATHKTPEKRFSSMVSFARGLAKCNSRTTKKEPKTKIAAMVFAVVGIFVIGMVFFRSPTTKKNSAPPKAKISTLFEKLLMSIEKQQPWSNNFKQIKKMTSKNFKRITHQSVEHSQRRLIFKDLLAKVHVSNPKSLSLQKKDWQSYRNAIDAYPPFNKESGPFIHGEQIILNEGNLYQYAAAFFYKRPISQPFVLEFDYNISLTMSEKPCDGFAFMFNKKLPPFGVLPPQGAFGGFIFDGSGYGVLFKTFEPSQNVISVAVDQGNYTQNSFEKIQDVEIPATVWINAHSKRPGTINEFVSYPTKVFENNRWKKVRIFVMDKVIALYLDNKEIVFVEESIDFSSNFIGFSCATGALAAKHKIRNIKFLW</sequence>
<keyword evidence="9" id="KW-1185">Reference proteome</keyword>
<dbReference type="Gene3D" id="3.30.200.20">
    <property type="entry name" value="Phosphorylase Kinase, domain 1"/>
    <property type="match status" value="1"/>
</dbReference>
<proteinExistence type="predicted"/>
<dbReference type="InterPro" id="IPR017441">
    <property type="entry name" value="Protein_kinase_ATP_BS"/>
</dbReference>
<gene>
    <name evidence="8" type="ORF">UABAM_05567</name>
</gene>
<dbReference type="InterPro" id="IPR000719">
    <property type="entry name" value="Prot_kinase_dom"/>
</dbReference>
<dbReference type="InterPro" id="IPR013320">
    <property type="entry name" value="ConA-like_dom_sf"/>
</dbReference>
<dbReference type="PROSITE" id="PS50011">
    <property type="entry name" value="PROTEIN_KINASE_DOM"/>
    <property type="match status" value="1"/>
</dbReference>
<evidence type="ECO:0000256" key="4">
    <source>
        <dbReference type="ARBA" id="ARBA00022840"/>
    </source>
</evidence>
<dbReference type="OrthoDB" id="9788659at2"/>
<dbReference type="PANTHER" id="PTHR43289">
    <property type="entry name" value="MITOGEN-ACTIVATED PROTEIN KINASE KINASE KINASE 20-RELATED"/>
    <property type="match status" value="1"/>
</dbReference>
<protein>
    <submittedName>
        <fullName evidence="8">Serine/threonine-protein kinase PknH</fullName>
    </submittedName>
</protein>
<dbReference type="SUPFAM" id="SSF49899">
    <property type="entry name" value="Concanavalin A-like lectins/glucanases"/>
    <property type="match status" value="1"/>
</dbReference>
<dbReference type="AlphaFoldDB" id="A0A5S9ISK9"/>
<feature type="binding site" evidence="5">
    <location>
        <position position="37"/>
    </location>
    <ligand>
        <name>ATP</name>
        <dbReference type="ChEBI" id="CHEBI:30616"/>
    </ligand>
</feature>
<dbReference type="GO" id="GO:0004674">
    <property type="term" value="F:protein serine/threonine kinase activity"/>
    <property type="evidence" value="ECO:0007669"/>
    <property type="project" value="TreeGrafter"/>
</dbReference>
<feature type="domain" description="Protein kinase" evidence="7">
    <location>
        <begin position="8"/>
        <end position="264"/>
    </location>
</feature>
<name>A0A5S9ISK9_UABAM</name>
<reference evidence="8 9" key="1">
    <citation type="submission" date="2019-08" db="EMBL/GenBank/DDBJ databases">
        <title>Complete genome sequence of Candidatus Uab amorphum.</title>
        <authorList>
            <person name="Shiratori T."/>
            <person name="Suzuki S."/>
            <person name="Kakizawa Y."/>
            <person name="Ishida K."/>
        </authorList>
    </citation>
    <scope>NUCLEOTIDE SEQUENCE [LARGE SCALE GENOMIC DNA]</scope>
    <source>
        <strain evidence="8 9">SRT547</strain>
    </source>
</reference>
<keyword evidence="6" id="KW-0472">Membrane</keyword>
<evidence type="ECO:0000259" key="7">
    <source>
        <dbReference type="PROSITE" id="PS50011"/>
    </source>
</evidence>
<keyword evidence="1" id="KW-0808">Transferase</keyword>
<keyword evidence="6" id="KW-1133">Transmembrane helix</keyword>
<dbReference type="PROSITE" id="PS00107">
    <property type="entry name" value="PROTEIN_KINASE_ATP"/>
    <property type="match status" value="1"/>
</dbReference>
<evidence type="ECO:0000256" key="2">
    <source>
        <dbReference type="ARBA" id="ARBA00022741"/>
    </source>
</evidence>
<evidence type="ECO:0000256" key="3">
    <source>
        <dbReference type="ARBA" id="ARBA00022777"/>
    </source>
</evidence>
<dbReference type="Proteomes" id="UP000326354">
    <property type="component" value="Chromosome"/>
</dbReference>
<keyword evidence="3 8" id="KW-0418">Kinase</keyword>
<dbReference type="Pfam" id="PF00069">
    <property type="entry name" value="Pkinase"/>
    <property type="match status" value="1"/>
</dbReference>
<evidence type="ECO:0000313" key="9">
    <source>
        <dbReference type="Proteomes" id="UP000326354"/>
    </source>
</evidence>
<dbReference type="KEGG" id="uam:UABAM_05567"/>
<keyword evidence="2 5" id="KW-0547">Nucleotide-binding</keyword>
<keyword evidence="4 5" id="KW-0067">ATP-binding</keyword>
<dbReference type="Gene3D" id="2.60.120.200">
    <property type="match status" value="1"/>
</dbReference>
<dbReference type="SMART" id="SM00220">
    <property type="entry name" value="S_TKc"/>
    <property type="match status" value="1"/>
</dbReference>
<dbReference type="PROSITE" id="PS00108">
    <property type="entry name" value="PROTEIN_KINASE_ST"/>
    <property type="match status" value="1"/>
</dbReference>
<dbReference type="InterPro" id="IPR008271">
    <property type="entry name" value="Ser/Thr_kinase_AS"/>
</dbReference>
<evidence type="ECO:0000313" key="8">
    <source>
        <dbReference type="EMBL" id="BBM87164.1"/>
    </source>
</evidence>
<accession>A0A5S9ISK9</accession>
<dbReference type="GO" id="GO:0005524">
    <property type="term" value="F:ATP binding"/>
    <property type="evidence" value="ECO:0007669"/>
    <property type="project" value="UniProtKB-UniRule"/>
</dbReference>
<dbReference type="InterPro" id="IPR011009">
    <property type="entry name" value="Kinase-like_dom_sf"/>
</dbReference>
<evidence type="ECO:0000256" key="1">
    <source>
        <dbReference type="ARBA" id="ARBA00022679"/>
    </source>
</evidence>
<dbReference type="RefSeq" id="WP_151971191.1">
    <property type="nucleotide sequence ID" value="NZ_AP019860.1"/>
</dbReference>
<feature type="transmembrane region" description="Helical" evidence="6">
    <location>
        <begin position="279"/>
        <end position="297"/>
    </location>
</feature>
<dbReference type="PANTHER" id="PTHR43289:SF34">
    <property type="entry name" value="SERINE_THREONINE-PROTEIN KINASE YBDM-RELATED"/>
    <property type="match status" value="1"/>
</dbReference>
<keyword evidence="6" id="KW-0812">Transmembrane</keyword>
<evidence type="ECO:0000256" key="5">
    <source>
        <dbReference type="PROSITE-ProRule" id="PRU10141"/>
    </source>
</evidence>
<evidence type="ECO:0000256" key="6">
    <source>
        <dbReference type="SAM" id="Phobius"/>
    </source>
</evidence>
<dbReference type="SUPFAM" id="SSF56112">
    <property type="entry name" value="Protein kinase-like (PK-like)"/>
    <property type="match status" value="1"/>
</dbReference>
<organism evidence="8 9">
    <name type="scientific">Uabimicrobium amorphum</name>
    <dbReference type="NCBI Taxonomy" id="2596890"/>
    <lineage>
        <taxon>Bacteria</taxon>
        <taxon>Pseudomonadati</taxon>
        <taxon>Planctomycetota</taxon>
        <taxon>Candidatus Uabimicrobiia</taxon>
        <taxon>Candidatus Uabimicrobiales</taxon>
        <taxon>Candidatus Uabimicrobiaceae</taxon>
        <taxon>Candidatus Uabimicrobium</taxon>
    </lineage>
</organism>
<dbReference type="CDD" id="cd14014">
    <property type="entry name" value="STKc_PknB_like"/>
    <property type="match status" value="1"/>
</dbReference>